<dbReference type="KEGG" id="cpho:CPHO_00660"/>
<feature type="signal peptide" evidence="2">
    <location>
        <begin position="1"/>
        <end position="24"/>
    </location>
</feature>
<keyword evidence="1" id="KW-1133">Transmembrane helix</keyword>
<evidence type="ECO:0008006" key="5">
    <source>
        <dbReference type="Google" id="ProtNLM"/>
    </source>
</evidence>
<evidence type="ECO:0000313" key="3">
    <source>
        <dbReference type="EMBL" id="APT91682.1"/>
    </source>
</evidence>
<dbReference type="EMBL" id="CP009249">
    <property type="protein sequence ID" value="APT91682.1"/>
    <property type="molecule type" value="Genomic_DNA"/>
</dbReference>
<protein>
    <recommendedName>
        <fullName evidence="5">Secreted protein</fullName>
    </recommendedName>
</protein>
<keyword evidence="2" id="KW-0732">Signal</keyword>
<proteinExistence type="predicted"/>
<dbReference type="AlphaFoldDB" id="A0A1L7D0X3"/>
<evidence type="ECO:0000256" key="2">
    <source>
        <dbReference type="SAM" id="SignalP"/>
    </source>
</evidence>
<name>A0A1L7D0X3_9CORY</name>
<keyword evidence="1" id="KW-0472">Membrane</keyword>
<feature type="chain" id="PRO_5012069343" description="Secreted protein" evidence="2">
    <location>
        <begin position="25"/>
        <end position="136"/>
    </location>
</feature>
<organism evidence="3 4">
    <name type="scientific">Corynebacterium phocae</name>
    <dbReference type="NCBI Taxonomy" id="161895"/>
    <lineage>
        <taxon>Bacteria</taxon>
        <taxon>Bacillati</taxon>
        <taxon>Actinomycetota</taxon>
        <taxon>Actinomycetes</taxon>
        <taxon>Mycobacteriales</taxon>
        <taxon>Corynebacteriaceae</taxon>
        <taxon>Corynebacterium</taxon>
    </lineage>
</organism>
<accession>A0A1L7D0X3</accession>
<evidence type="ECO:0000313" key="4">
    <source>
        <dbReference type="Proteomes" id="UP000185491"/>
    </source>
</evidence>
<sequence>MKRLSAGLVATITALTLSTAVAHAQEGSSEKSSSEVSHGEAIGYAIGAATTGNMTSSIKGDKDKFTSSEIGEKAGKGNIGKAALFLSSVRNDAAKGYPVGTTAEITLGAIIAGVVLAIGAGLAHALHTGLMQLPSL</sequence>
<keyword evidence="4" id="KW-1185">Reference proteome</keyword>
<dbReference type="Proteomes" id="UP000185491">
    <property type="component" value="Chromosome"/>
</dbReference>
<dbReference type="STRING" id="161895.CPHO_00660"/>
<evidence type="ECO:0000256" key="1">
    <source>
        <dbReference type="SAM" id="Phobius"/>
    </source>
</evidence>
<dbReference type="RefSeq" id="WP_075732352.1">
    <property type="nucleotide sequence ID" value="NZ_CP009249.1"/>
</dbReference>
<feature type="transmembrane region" description="Helical" evidence="1">
    <location>
        <begin position="105"/>
        <end position="126"/>
    </location>
</feature>
<gene>
    <name evidence="3" type="ORF">CPHO_00660</name>
</gene>
<keyword evidence="1" id="KW-0812">Transmembrane</keyword>
<reference evidence="3 4" key="1">
    <citation type="submission" date="2014-08" db="EMBL/GenBank/DDBJ databases">
        <title>Complete genome sequence of Corynebacterium phocae M408/89/1(T)(=DSM 44612(T)), isolated from the common seal (Phoca vitulina).</title>
        <authorList>
            <person name="Ruckert C."/>
            <person name="Albersmeier A."/>
            <person name="Winkler A."/>
            <person name="Kalinowski J."/>
        </authorList>
    </citation>
    <scope>NUCLEOTIDE SEQUENCE [LARGE SCALE GENOMIC DNA]</scope>
    <source>
        <strain evidence="3 4">M408/89/1</strain>
    </source>
</reference>